<dbReference type="EMBL" id="NBII01000002">
    <property type="protein sequence ID" value="PAV22518.1"/>
    <property type="molecule type" value="Genomic_DNA"/>
</dbReference>
<reference evidence="2 3" key="1">
    <citation type="journal article" date="2017" name="Mol. Ecol.">
        <title>Comparative and population genomic landscape of Phellinus noxius: A hypervariable fungus causing root rot in trees.</title>
        <authorList>
            <person name="Chung C.L."/>
            <person name="Lee T.J."/>
            <person name="Akiba M."/>
            <person name="Lee H.H."/>
            <person name="Kuo T.H."/>
            <person name="Liu D."/>
            <person name="Ke H.M."/>
            <person name="Yokoi T."/>
            <person name="Roa M.B."/>
            <person name="Lu M.J."/>
            <person name="Chang Y.Y."/>
            <person name="Ann P.J."/>
            <person name="Tsai J.N."/>
            <person name="Chen C.Y."/>
            <person name="Tzean S.S."/>
            <person name="Ota Y."/>
            <person name="Hattori T."/>
            <person name="Sahashi N."/>
            <person name="Liou R.F."/>
            <person name="Kikuchi T."/>
            <person name="Tsai I.J."/>
        </authorList>
    </citation>
    <scope>NUCLEOTIDE SEQUENCE [LARGE SCALE GENOMIC DNA]</scope>
    <source>
        <strain evidence="2 3">FFPRI411160</strain>
    </source>
</reference>
<feature type="compositionally biased region" description="Polar residues" evidence="1">
    <location>
        <begin position="435"/>
        <end position="444"/>
    </location>
</feature>
<evidence type="ECO:0000313" key="2">
    <source>
        <dbReference type="EMBL" id="PAV22518.1"/>
    </source>
</evidence>
<organism evidence="2 3">
    <name type="scientific">Pyrrhoderma noxium</name>
    <dbReference type="NCBI Taxonomy" id="2282107"/>
    <lineage>
        <taxon>Eukaryota</taxon>
        <taxon>Fungi</taxon>
        <taxon>Dikarya</taxon>
        <taxon>Basidiomycota</taxon>
        <taxon>Agaricomycotina</taxon>
        <taxon>Agaricomycetes</taxon>
        <taxon>Hymenochaetales</taxon>
        <taxon>Hymenochaetaceae</taxon>
        <taxon>Pyrrhoderma</taxon>
    </lineage>
</organism>
<name>A0A286USF9_9AGAM</name>
<accession>A0A286USF9</accession>
<keyword evidence="3" id="KW-1185">Reference proteome</keyword>
<protein>
    <submittedName>
        <fullName evidence="2">Uncharacterized protein</fullName>
    </submittedName>
</protein>
<feature type="compositionally biased region" description="Low complexity" evidence="1">
    <location>
        <begin position="401"/>
        <end position="413"/>
    </location>
</feature>
<dbReference type="AlphaFoldDB" id="A0A286USF9"/>
<proteinExistence type="predicted"/>
<feature type="region of interest" description="Disordered" evidence="1">
    <location>
        <begin position="433"/>
        <end position="461"/>
    </location>
</feature>
<dbReference type="Proteomes" id="UP000217199">
    <property type="component" value="Unassembled WGS sequence"/>
</dbReference>
<feature type="region of interest" description="Disordered" evidence="1">
    <location>
        <begin position="495"/>
        <end position="516"/>
    </location>
</feature>
<dbReference type="InParanoid" id="A0A286USF9"/>
<evidence type="ECO:0000313" key="3">
    <source>
        <dbReference type="Proteomes" id="UP000217199"/>
    </source>
</evidence>
<feature type="compositionally biased region" description="Basic residues" evidence="1">
    <location>
        <begin position="449"/>
        <end position="459"/>
    </location>
</feature>
<comment type="caution">
    <text evidence="2">The sequence shown here is derived from an EMBL/GenBank/DDBJ whole genome shotgun (WGS) entry which is preliminary data.</text>
</comment>
<evidence type="ECO:0000256" key="1">
    <source>
        <dbReference type="SAM" id="MobiDB-lite"/>
    </source>
</evidence>
<sequence>MQVKIPVGDAPNWEEKVENEEGLEDTSQSAAIHYSLRQSRNTWLHTVFPKFSHKSRKASQPEIKQPPHELRFIAKCDIELGPHTFKDCSFYEAVYTPQQPVANTVPMSYSGPSNYLQTPHGQHTPYPMSGFNHYVPPTPLNTELPHVPPTPPDTSNEMIEVTPALLAQVNEAAATNPTVANLLQATAANVATNEQMRFLGLFIQSLALQAKQRAASANLFKHPMPSTSQQAFNHPLPQPAKRSDLILEFRENYNDRFIIPREISACETETMAPGRADIVMYTLVPFKRTTGETDDKPEAEGKSTEKSPLVMRLLNVPPVLSLLVRAWVNEDAKIEGAWDKFYDKSQACKPRVYPQFKFPKGDLLTQLQNACDNGYTMKSIKPPPASDTTASRRSRQRKSSQNRSRSSPSIPQPIASMKDAANSADAHMALLAAVTRSSPETSSPVEILKKKRMSKKKQNQFRNEPRGLFFVNTTSGPSPIYPQQQQMNPTYQVASGSVLSPSTSSAPLTPTVTTPMPTTVATPTVVTMPTTVVTNDIPTPMEGVQPAPLQTS</sequence>
<dbReference type="OrthoDB" id="5338195at2759"/>
<feature type="region of interest" description="Disordered" evidence="1">
    <location>
        <begin position="375"/>
        <end position="421"/>
    </location>
</feature>
<gene>
    <name evidence="2" type="ORF">PNOK_0247500</name>
</gene>